<dbReference type="EMBL" id="LLXE01000866">
    <property type="protein sequence ID" value="KUM55501.1"/>
    <property type="molecule type" value="Genomic_DNA"/>
</dbReference>
<keyword evidence="2" id="KW-1185">Reference proteome</keyword>
<feature type="non-terminal residue" evidence="1">
    <location>
        <position position="1"/>
    </location>
</feature>
<proteinExistence type="predicted"/>
<organism evidence="1 2">
    <name type="scientific">Penicillium freii</name>
    <dbReference type="NCBI Taxonomy" id="48697"/>
    <lineage>
        <taxon>Eukaryota</taxon>
        <taxon>Fungi</taxon>
        <taxon>Dikarya</taxon>
        <taxon>Ascomycota</taxon>
        <taxon>Pezizomycotina</taxon>
        <taxon>Eurotiomycetes</taxon>
        <taxon>Eurotiomycetidae</taxon>
        <taxon>Eurotiales</taxon>
        <taxon>Aspergillaceae</taxon>
        <taxon>Penicillium</taxon>
    </lineage>
</organism>
<sequence>PNTVKANGIWLASIEAFQDSSK</sequence>
<dbReference type="AlphaFoldDB" id="A0A101M7L3"/>
<evidence type="ECO:0000313" key="1">
    <source>
        <dbReference type="EMBL" id="KUM55501.1"/>
    </source>
</evidence>
<dbReference type="Proteomes" id="UP000055045">
    <property type="component" value="Unassembled WGS sequence"/>
</dbReference>
<name>A0A101M7L3_PENFR</name>
<protein>
    <submittedName>
        <fullName evidence="1">Uncharacterized protein</fullName>
    </submittedName>
</protein>
<gene>
    <name evidence="1" type="ORF">ACN42_g11766</name>
</gene>
<accession>A0A101M7L3</accession>
<comment type="caution">
    <text evidence="1">The sequence shown here is derived from an EMBL/GenBank/DDBJ whole genome shotgun (WGS) entry which is preliminary data.</text>
</comment>
<reference evidence="1 2" key="1">
    <citation type="submission" date="2015-10" db="EMBL/GenBank/DDBJ databases">
        <title>Genome sequencing of Penicillium freii.</title>
        <authorList>
            <person name="Nguyen H.D."/>
            <person name="Visagie C.M."/>
            <person name="Seifert K.A."/>
        </authorList>
    </citation>
    <scope>NUCLEOTIDE SEQUENCE [LARGE SCALE GENOMIC DNA]</scope>
    <source>
        <strain evidence="1 2">DAOM 242723</strain>
    </source>
</reference>
<evidence type="ECO:0000313" key="2">
    <source>
        <dbReference type="Proteomes" id="UP000055045"/>
    </source>
</evidence>